<protein>
    <submittedName>
        <fullName evidence="3">Phage tail tape measure protein</fullName>
    </submittedName>
</protein>
<dbReference type="InterPro" id="IPR024153">
    <property type="entry name" value="Suprabasin"/>
</dbReference>
<sequence>MADRSVTIRLKAEISAFKAAMAEAASASKSAAAQIDQAFAKVGAQGAEGAQRAGDAYRRAGTDAASSAQGIGEAYGAAGVRAGEAAEGVKSPWADAGDTAEKSADGVGQAYDVAGAEAKAAADGIKPGWEQAGDAAAQSADGVGQAYDEAGDAAAAAAQDVRPPWEQAGDSAEHSADGVGEAYDQAGDQAAAAAHDVAEPWNQAGTTAESSADGVGQAYAEAGADAANAADGVATPWEQAGQAGEQAGHKTGQSFDEAGTKAEGAGERAGSVWASMGSSVTGSINGVIAKQREHSAEWDTIANRSAIAGGAVVGAVGLVVKSAMSWESAWAGVTKTVDGTPQQLKAVEDGLRGMARELPASHQDLAAVAEAAGQLGVQTPHVLAFTRTMIDMGESTNLSAEDAATSIARFTNIMGTVGEVGESAYSRVGSALVRLGNNFATTEREIVEMSLRLAGAGAQMNMTEGDVLGIAAAMSSVGIEAEAGGTAMSMSLKKIDNAVRTSSTELETFARISGTSAEEFTNTWRENPAQALDSFVQGLGRVKDEGGSVSQVLTELGIRGIREQDAFLRLAGASDILTSSLHQSNDGFRENIDRVEEAGKRYETTESRARIAWNSIQDAAVTAGAAILPAVAGMADALAGLAGWFSSLPQPVMGTVVAIAGLAGAAALAVGGGMKLIAWLAQTKAALDTLGVATTGLGGKLSKVGKYAAGAAAGFAVLQGLGAVFSRDDVLSVDQMTNAMSGAEFNVSRLDDAFRNADFVNGRGRWSLEGTVSGIDGIGSAIARINDSGGVDHLTRVMGGLTASTPAVGKLAKSLGNVDESLAGMFRDGNTERAAQAFRSIAEEAEKSGVPLEVTAKLFPQLRDAVIQYANSLNVTLTPQEQLQAMMGDLPPKLLDAAESAQAAGGGLEGAAGAMGLLGGEAADTQKTLDDVMQSLRQLGEINMTAAEATGAYHESLRELHGALAENAFAFDEATGMLDTTTESGYAAQKAFNELGRAGWDMAEAMAKQGASQAEVQNALRTTYDDLVDTGVRFGLTSEQADSLARAVLGIEPEVSIDSWMSDAAKQMAEGTQSSLSDIERQIAVRTWMGEDIVLQAVRSRAAVLDIPESDAVDSWMSSVAENKANDTTAAILRIPKDTRISSWMSENALNTARETARAIERIPTFREVQIKVIESHQKFSLGGVEKSQAGYSAGGSVIEGLRGMAAGGLVPGTPPADPTADNVFARVADTGELIKVRSQEFIANEPAARKNRAWLEWMNAGGVMPGSPRGFAAGTPASTTAPRGFPARAGGADEIAAAVHAAMRSWQPVVNLGGRETYGFMKQVERRYGPRA</sequence>
<evidence type="ECO:0000313" key="3">
    <source>
        <dbReference type="EMBL" id="MCP3426034.1"/>
    </source>
</evidence>
<reference evidence="3" key="1">
    <citation type="submission" date="2022-06" db="EMBL/GenBank/DDBJ databases">
        <title>Rothia sp. isolated from sandalwood seedling.</title>
        <authorList>
            <person name="Tuikhar N."/>
            <person name="Kirdat K."/>
            <person name="Thorat V."/>
            <person name="Swetha P."/>
            <person name="Padma S."/>
            <person name="Sundararaj R."/>
            <person name="Yadav A."/>
        </authorList>
    </citation>
    <scope>NUCLEOTIDE SEQUENCE</scope>
    <source>
        <strain evidence="3">AR01</strain>
    </source>
</reference>
<feature type="region of interest" description="Disordered" evidence="1">
    <location>
        <begin position="240"/>
        <end position="270"/>
    </location>
</feature>
<evidence type="ECO:0000259" key="2">
    <source>
        <dbReference type="Pfam" id="PF10145"/>
    </source>
</evidence>
<dbReference type="Proteomes" id="UP001139502">
    <property type="component" value="Unassembled WGS sequence"/>
</dbReference>
<evidence type="ECO:0000256" key="1">
    <source>
        <dbReference type="SAM" id="MobiDB-lite"/>
    </source>
</evidence>
<dbReference type="InterPro" id="IPR010090">
    <property type="entry name" value="Phage_tape_meas"/>
</dbReference>
<feature type="compositionally biased region" description="Low complexity" evidence="1">
    <location>
        <begin position="149"/>
        <end position="160"/>
    </location>
</feature>
<dbReference type="PANTHER" id="PTHR23243">
    <property type="entry name" value="SUPRABASAL-SPECIFIC PROTEIN SUPRABASIN"/>
    <property type="match status" value="1"/>
</dbReference>
<comment type="caution">
    <text evidence="3">The sequence shown here is derived from an EMBL/GenBank/DDBJ whole genome shotgun (WGS) entry which is preliminary data.</text>
</comment>
<dbReference type="Pfam" id="PF10145">
    <property type="entry name" value="PhageMin_Tail"/>
    <property type="match status" value="1"/>
</dbReference>
<dbReference type="RefSeq" id="WP_254166518.1">
    <property type="nucleotide sequence ID" value="NZ_JANAFB010000017.1"/>
</dbReference>
<keyword evidence="4" id="KW-1185">Reference proteome</keyword>
<gene>
    <name evidence="3" type="ORF">NBM05_08465</name>
</gene>
<evidence type="ECO:0000313" key="4">
    <source>
        <dbReference type="Proteomes" id="UP001139502"/>
    </source>
</evidence>
<dbReference type="NCBIfam" id="TIGR01760">
    <property type="entry name" value="tape_meas_TP901"/>
    <property type="match status" value="1"/>
</dbReference>
<feature type="region of interest" description="Disordered" evidence="1">
    <location>
        <begin position="149"/>
        <end position="178"/>
    </location>
</feature>
<dbReference type="PANTHER" id="PTHR23243:SF3">
    <property type="entry name" value="SUPRABASIN"/>
    <property type="match status" value="1"/>
</dbReference>
<organism evidence="3 4">
    <name type="scientific">Rothia santali</name>
    <dbReference type="NCBI Taxonomy" id="2949643"/>
    <lineage>
        <taxon>Bacteria</taxon>
        <taxon>Bacillati</taxon>
        <taxon>Actinomycetota</taxon>
        <taxon>Actinomycetes</taxon>
        <taxon>Micrococcales</taxon>
        <taxon>Micrococcaceae</taxon>
        <taxon>Rothia</taxon>
    </lineage>
</organism>
<name>A0A9X2HEZ4_9MICC</name>
<dbReference type="EMBL" id="JANAFB010000017">
    <property type="protein sequence ID" value="MCP3426034.1"/>
    <property type="molecule type" value="Genomic_DNA"/>
</dbReference>
<proteinExistence type="predicted"/>
<feature type="domain" description="Phage tail tape measure protein" evidence="2">
    <location>
        <begin position="352"/>
        <end position="545"/>
    </location>
</feature>
<accession>A0A9X2HEZ4</accession>